<accession>A0A7S0XKK1</accession>
<dbReference type="EMBL" id="HBFG01001918">
    <property type="protein sequence ID" value="CAD8729950.1"/>
    <property type="molecule type" value="Transcribed_RNA"/>
</dbReference>
<reference evidence="2" key="1">
    <citation type="submission" date="2021-01" db="EMBL/GenBank/DDBJ databases">
        <authorList>
            <person name="Corre E."/>
            <person name="Pelletier E."/>
            <person name="Niang G."/>
            <person name="Scheremetjew M."/>
            <person name="Finn R."/>
            <person name="Kale V."/>
            <person name="Holt S."/>
            <person name="Cochrane G."/>
            <person name="Meng A."/>
            <person name="Brown T."/>
            <person name="Cohen L."/>
        </authorList>
    </citation>
    <scope>NUCLEOTIDE SEQUENCE</scope>
    <source>
        <strain evidence="2">B596</strain>
    </source>
</reference>
<feature type="compositionally biased region" description="Basic and acidic residues" evidence="1">
    <location>
        <begin position="12"/>
        <end position="22"/>
    </location>
</feature>
<gene>
    <name evidence="2" type="ORF">PDEL0327_LOCUS1443</name>
</gene>
<evidence type="ECO:0000313" key="2">
    <source>
        <dbReference type="EMBL" id="CAD8729950.1"/>
    </source>
</evidence>
<organism evidence="2">
    <name type="scientific">Pseudo-nitzschia delicatissima</name>
    <dbReference type="NCBI Taxonomy" id="44447"/>
    <lineage>
        <taxon>Eukaryota</taxon>
        <taxon>Sar</taxon>
        <taxon>Stramenopiles</taxon>
        <taxon>Ochrophyta</taxon>
        <taxon>Bacillariophyta</taxon>
        <taxon>Bacillariophyceae</taxon>
        <taxon>Bacillariophycidae</taxon>
        <taxon>Bacillariales</taxon>
        <taxon>Bacillariaceae</taxon>
        <taxon>Pseudo-nitzschia</taxon>
    </lineage>
</organism>
<feature type="compositionally biased region" description="Polar residues" evidence="1">
    <location>
        <begin position="1"/>
        <end position="10"/>
    </location>
</feature>
<evidence type="ECO:0000256" key="1">
    <source>
        <dbReference type="SAM" id="MobiDB-lite"/>
    </source>
</evidence>
<feature type="region of interest" description="Disordered" evidence="1">
    <location>
        <begin position="1"/>
        <end position="30"/>
    </location>
</feature>
<dbReference type="AlphaFoldDB" id="A0A7S0XKK1"/>
<sequence length="344" mass="36365">MDGSSTTVYPSRNDEDAVHENSPESAGLARGLARSAVPKGAGRIAVGRLPLRPDQIIATKGRISNPARMAKIQRVARVSDRASTGFDFVEAHQEAKSELVKKESWGRRATNFAGSLAKNTILGMAVFATYEEAIDKFAGENQEVLALIPTEETRYSTKLWQHYAAGFCAGSVHAGLGSAIESIVNLVWQPLASRFLNSGAAVATPNAAAPFVPNLLHHATSHAVLFGSYETVKRATTLALGTTSTSNTQADTIEPPSEENGFLEGQLVAVALAGGTAGICQQFVSDVAEQAIQAGKSAKKKPIGKLLASIQPPRYSAKSLLMLSIPTSIGFVAFEYGREAVLAD</sequence>
<proteinExistence type="predicted"/>
<name>A0A7S0XKK1_9STRA</name>
<protein>
    <submittedName>
        <fullName evidence="2">Uncharacterized protein</fullName>
    </submittedName>
</protein>